<protein>
    <recommendedName>
        <fullName evidence="3">Dipeptidylpeptidase IV N-terminal domain-containing protein</fullName>
    </recommendedName>
</protein>
<sequence length="325" mass="37210">MFTYNKDGNNDLWLINKDGSGLTQLTKTPYHENAPVWSPDGKKIAFLSNKDGEWALYVMDAPALKLPPRQDVLIVEDISVSSEIAVIKEKLFYLAPRSRNQSNEEIKTALCMYDMKKKVESVLTNETENIRDFVVAPSGDRIAFRLENNSVRVINSDGKERVKIATENFYNELGLFTPDGKQFIFVSARPDDDGDGEMTYLDKLGIYSVNTDGKDLRQLEPPEFWTKILDISKDGSMILFSNKIDEIYRLYLFDMKNNKKIKIAENCAFGRFLMGDKKIYFTKEIPTDDGWLTESYVSDIDGANAQKFDRQPIYSDNGKKDNIEF</sequence>
<dbReference type="InterPro" id="IPR011659">
    <property type="entry name" value="WD40"/>
</dbReference>
<dbReference type="InterPro" id="IPR011042">
    <property type="entry name" value="6-blade_b-propeller_TolB-like"/>
</dbReference>
<comment type="caution">
    <text evidence="2">The sequence shown here is derived from an EMBL/GenBank/DDBJ whole genome shotgun (WGS) entry which is preliminary data.</text>
</comment>
<dbReference type="SUPFAM" id="SSF69304">
    <property type="entry name" value="Tricorn protease N-terminal domain"/>
    <property type="match status" value="1"/>
</dbReference>
<evidence type="ECO:0008006" key="3">
    <source>
        <dbReference type="Google" id="ProtNLM"/>
    </source>
</evidence>
<dbReference type="PANTHER" id="PTHR36842:SF1">
    <property type="entry name" value="PROTEIN TOLB"/>
    <property type="match status" value="1"/>
</dbReference>
<reference evidence="2" key="1">
    <citation type="journal article" date="2020" name="mSystems">
        <title>Genome- and Community-Level Interaction Insights into Carbon Utilization and Element Cycling Functions of Hydrothermarchaeota in Hydrothermal Sediment.</title>
        <authorList>
            <person name="Zhou Z."/>
            <person name="Liu Y."/>
            <person name="Xu W."/>
            <person name="Pan J."/>
            <person name="Luo Z.H."/>
            <person name="Li M."/>
        </authorList>
    </citation>
    <scope>NUCLEOTIDE SEQUENCE [LARGE SCALE GENOMIC DNA]</scope>
    <source>
        <strain evidence="2">SpSt-258</strain>
    </source>
</reference>
<dbReference type="PANTHER" id="PTHR36842">
    <property type="entry name" value="PROTEIN TOLB HOMOLOG"/>
    <property type="match status" value="1"/>
</dbReference>
<accession>A0A7V0Z4W3</accession>
<dbReference type="EMBL" id="DSKY01000012">
    <property type="protein sequence ID" value="HDY58721.1"/>
    <property type="molecule type" value="Genomic_DNA"/>
</dbReference>
<comment type="similarity">
    <text evidence="1">Belongs to the TolB family.</text>
</comment>
<dbReference type="Gene3D" id="2.120.10.30">
    <property type="entry name" value="TolB, C-terminal domain"/>
    <property type="match status" value="2"/>
</dbReference>
<proteinExistence type="inferred from homology"/>
<evidence type="ECO:0000313" key="2">
    <source>
        <dbReference type="EMBL" id="HDY58721.1"/>
    </source>
</evidence>
<dbReference type="Pfam" id="PF07676">
    <property type="entry name" value="PD40"/>
    <property type="match status" value="2"/>
</dbReference>
<organism evidence="2">
    <name type="scientific">candidate division WOR-3 bacterium</name>
    <dbReference type="NCBI Taxonomy" id="2052148"/>
    <lineage>
        <taxon>Bacteria</taxon>
        <taxon>Bacteria division WOR-3</taxon>
    </lineage>
</organism>
<dbReference type="AlphaFoldDB" id="A0A7V0Z4W3"/>
<name>A0A7V0Z4W3_UNCW3</name>
<gene>
    <name evidence="2" type="ORF">ENP86_04120</name>
</gene>
<evidence type="ECO:0000256" key="1">
    <source>
        <dbReference type="ARBA" id="ARBA00009820"/>
    </source>
</evidence>